<organism evidence="2 3">
    <name type="scientific">Porphyra umbilicalis</name>
    <name type="common">Purple laver</name>
    <name type="synonym">Red alga</name>
    <dbReference type="NCBI Taxonomy" id="2786"/>
    <lineage>
        <taxon>Eukaryota</taxon>
        <taxon>Rhodophyta</taxon>
        <taxon>Bangiophyceae</taxon>
        <taxon>Bangiales</taxon>
        <taxon>Bangiaceae</taxon>
        <taxon>Porphyra</taxon>
    </lineage>
</organism>
<feature type="region of interest" description="Disordered" evidence="1">
    <location>
        <begin position="223"/>
        <end position="252"/>
    </location>
</feature>
<protein>
    <submittedName>
        <fullName evidence="2">Uncharacterized protein</fullName>
    </submittedName>
</protein>
<dbReference type="AlphaFoldDB" id="A0A1X6PD01"/>
<name>A0A1X6PD01_PORUM</name>
<gene>
    <name evidence="2" type="ORF">BU14_0103s0056</name>
</gene>
<keyword evidence="3" id="KW-1185">Reference proteome</keyword>
<sequence length="329" mass="34919">MSAAFSFPLSTLRLSSVTTLHSGLVLYLSLVIDGLPAAVTECLKGRRADGSYAKIGFDGLQVGYGIQHILPFFRTSVRVHAVARASLIAHVTTDEAICKALGRVLVSTAVPTLGTNKAITTVSALRGHVMAITLMVGYPAVDGSAVILAGPMPHAEGLSKKRGWDPAVDGGLRKDLSAFFVEVFDCGRVARSLARTVVGAQYDLRRRVPGVLMRHIEELFKDGDRKEPTAEVDEDEDAETHGAAGERGDEQGAAMSVVGDASAGDANEWGSDAEDDQVAHDALLDEVFGDDYTSTEPLYPTEVAWDDGAPLRLYAEILDKPALADRGGA</sequence>
<dbReference type="EMBL" id="KV918807">
    <property type="protein sequence ID" value="OSX78714.1"/>
    <property type="molecule type" value="Genomic_DNA"/>
</dbReference>
<dbReference type="Proteomes" id="UP000218209">
    <property type="component" value="Unassembled WGS sequence"/>
</dbReference>
<evidence type="ECO:0000313" key="2">
    <source>
        <dbReference type="EMBL" id="OSX78714.1"/>
    </source>
</evidence>
<reference evidence="2 3" key="1">
    <citation type="submission" date="2017-03" db="EMBL/GenBank/DDBJ databases">
        <title>WGS assembly of Porphyra umbilicalis.</title>
        <authorList>
            <person name="Brawley S.H."/>
            <person name="Blouin N.A."/>
            <person name="Ficko-Blean E."/>
            <person name="Wheeler G.L."/>
            <person name="Lohr M."/>
            <person name="Goodson H.V."/>
            <person name="Jenkins J.W."/>
            <person name="Blaby-Haas C.E."/>
            <person name="Helliwell K.E."/>
            <person name="Chan C."/>
            <person name="Marriage T."/>
            <person name="Bhattacharya D."/>
            <person name="Klein A.S."/>
            <person name="Badis Y."/>
            <person name="Brodie J."/>
            <person name="Cao Y."/>
            <person name="Collen J."/>
            <person name="Dittami S.M."/>
            <person name="Gachon C.M."/>
            <person name="Green B.R."/>
            <person name="Karpowicz S."/>
            <person name="Kim J.W."/>
            <person name="Kudahl U."/>
            <person name="Lin S."/>
            <person name="Michel G."/>
            <person name="Mittag M."/>
            <person name="Olson B.J."/>
            <person name="Pangilinan J."/>
            <person name="Peng Y."/>
            <person name="Qiu H."/>
            <person name="Shu S."/>
            <person name="Singer J.T."/>
            <person name="Smith A.G."/>
            <person name="Sprecher B.N."/>
            <person name="Wagner V."/>
            <person name="Wang W."/>
            <person name="Wang Z.-Y."/>
            <person name="Yan J."/>
            <person name="Yarish C."/>
            <person name="Zoeuner-Riek S."/>
            <person name="Zhuang Y."/>
            <person name="Zou Y."/>
            <person name="Lindquist E.A."/>
            <person name="Grimwood J."/>
            <person name="Barry K."/>
            <person name="Rokhsar D.S."/>
            <person name="Schmutz J."/>
            <person name="Stiller J.W."/>
            <person name="Grossman A.R."/>
            <person name="Prochnik S.E."/>
        </authorList>
    </citation>
    <scope>NUCLEOTIDE SEQUENCE [LARGE SCALE GENOMIC DNA]</scope>
    <source>
        <strain evidence="2">4086291</strain>
    </source>
</reference>
<evidence type="ECO:0000256" key="1">
    <source>
        <dbReference type="SAM" id="MobiDB-lite"/>
    </source>
</evidence>
<accession>A0A1X6PD01</accession>
<evidence type="ECO:0000313" key="3">
    <source>
        <dbReference type="Proteomes" id="UP000218209"/>
    </source>
</evidence>
<proteinExistence type="predicted"/>